<evidence type="ECO:0000256" key="11">
    <source>
        <dbReference type="SAM" id="Phobius"/>
    </source>
</evidence>
<keyword evidence="9 11" id="KW-0472">Membrane</keyword>
<dbReference type="PANTHER" id="PTHR33446">
    <property type="entry name" value="PROTEIN TONB-RELATED"/>
    <property type="match status" value="1"/>
</dbReference>
<keyword evidence="14" id="KW-1185">Reference proteome</keyword>
<dbReference type="SUPFAM" id="SSF74653">
    <property type="entry name" value="TolA/TonB C-terminal domain"/>
    <property type="match status" value="1"/>
</dbReference>
<dbReference type="Pfam" id="PF03544">
    <property type="entry name" value="TonB_C"/>
    <property type="match status" value="1"/>
</dbReference>
<protein>
    <submittedName>
        <fullName evidence="13">TonB family protein</fullName>
    </submittedName>
</protein>
<dbReference type="Gene3D" id="3.30.1150.10">
    <property type="match status" value="1"/>
</dbReference>
<dbReference type="AlphaFoldDB" id="N6W2F7"/>
<dbReference type="STRING" id="626887.J057_03350"/>
<sequence length="274" mass="29702">MPLPGHQNGQSTYRLILTLSIAFLLHILILAAVLHNWVLQPEPEASTVRFSLLANSEDDSAASRQSRNSSASKQVSAEASSASAAALSKTPRVIRTAEPAPSESPSRVQPAKSQDQTSDLAKNAATTSPSPEPAPQSAPSPMAAASTQRVSGSPVDTPAPKSEEPRAQIAERIVEQDPYITLLWQYISDELDSRPVRSIHDLNQMRTVRLELHLMENGALRRVDTIESSGKPTLDQAARQSALAASPYPRPPESAREQGFRFQVELRFTPRSGD</sequence>
<evidence type="ECO:0000256" key="4">
    <source>
        <dbReference type="ARBA" id="ARBA00022475"/>
    </source>
</evidence>
<comment type="subcellular location">
    <subcellularLocation>
        <location evidence="1">Cell inner membrane</location>
        <topology evidence="1">Single-pass membrane protein</topology>
        <orientation evidence="1">Periplasmic side</orientation>
    </subcellularLocation>
</comment>
<evidence type="ECO:0000256" key="2">
    <source>
        <dbReference type="ARBA" id="ARBA00006555"/>
    </source>
</evidence>
<keyword evidence="3" id="KW-0813">Transport</keyword>
<dbReference type="EMBL" id="APLQ01000010">
    <property type="protein sequence ID" value="ENO16710.1"/>
    <property type="molecule type" value="Genomic_DNA"/>
</dbReference>
<dbReference type="HOGENOM" id="CLU_1014911_0_0_6"/>
<keyword evidence="5" id="KW-0997">Cell inner membrane</keyword>
<evidence type="ECO:0000256" key="5">
    <source>
        <dbReference type="ARBA" id="ARBA00022519"/>
    </source>
</evidence>
<dbReference type="GO" id="GO:0015031">
    <property type="term" value="P:protein transport"/>
    <property type="evidence" value="ECO:0007669"/>
    <property type="project" value="UniProtKB-KW"/>
</dbReference>
<feature type="transmembrane region" description="Helical" evidence="11">
    <location>
        <begin position="12"/>
        <end position="34"/>
    </location>
</feature>
<evidence type="ECO:0000256" key="7">
    <source>
        <dbReference type="ARBA" id="ARBA00022927"/>
    </source>
</evidence>
<feature type="region of interest" description="Disordered" evidence="10">
    <location>
        <begin position="58"/>
        <end position="165"/>
    </location>
</feature>
<dbReference type="PATRIC" id="fig|626887.3.peg.654"/>
<dbReference type="OrthoDB" id="6372205at2"/>
<evidence type="ECO:0000256" key="8">
    <source>
        <dbReference type="ARBA" id="ARBA00022989"/>
    </source>
</evidence>
<dbReference type="PANTHER" id="PTHR33446:SF2">
    <property type="entry name" value="PROTEIN TONB"/>
    <property type="match status" value="1"/>
</dbReference>
<dbReference type="RefSeq" id="WP_004583220.1">
    <property type="nucleotide sequence ID" value="NZ_AP028878.1"/>
</dbReference>
<gene>
    <name evidence="13" type="ORF">J057_03350</name>
</gene>
<keyword evidence="4" id="KW-1003">Cell membrane</keyword>
<keyword evidence="6 11" id="KW-0812">Transmembrane</keyword>
<evidence type="ECO:0000256" key="6">
    <source>
        <dbReference type="ARBA" id="ARBA00022692"/>
    </source>
</evidence>
<evidence type="ECO:0000256" key="1">
    <source>
        <dbReference type="ARBA" id="ARBA00004383"/>
    </source>
</evidence>
<dbReference type="InterPro" id="IPR051045">
    <property type="entry name" value="TonB-dependent_transducer"/>
</dbReference>
<name>N6W2F7_9GAMM</name>
<dbReference type="GO" id="GO:0098797">
    <property type="term" value="C:plasma membrane protein complex"/>
    <property type="evidence" value="ECO:0007669"/>
    <property type="project" value="TreeGrafter"/>
</dbReference>
<feature type="compositionally biased region" description="Low complexity" evidence="10">
    <location>
        <begin position="62"/>
        <end position="88"/>
    </location>
</feature>
<feature type="region of interest" description="Disordered" evidence="10">
    <location>
        <begin position="230"/>
        <end position="261"/>
    </location>
</feature>
<dbReference type="InterPro" id="IPR037682">
    <property type="entry name" value="TonB_C"/>
</dbReference>
<dbReference type="GO" id="GO:0031992">
    <property type="term" value="F:energy transducer activity"/>
    <property type="evidence" value="ECO:0007669"/>
    <property type="project" value="TreeGrafter"/>
</dbReference>
<dbReference type="GO" id="GO:0055085">
    <property type="term" value="P:transmembrane transport"/>
    <property type="evidence" value="ECO:0007669"/>
    <property type="project" value="InterPro"/>
</dbReference>
<dbReference type="Proteomes" id="UP000013165">
    <property type="component" value="Unassembled WGS sequence"/>
</dbReference>
<keyword evidence="8 11" id="KW-1133">Transmembrane helix</keyword>
<feature type="domain" description="TonB C-terminal" evidence="12">
    <location>
        <begin position="207"/>
        <end position="269"/>
    </location>
</feature>
<evidence type="ECO:0000313" key="14">
    <source>
        <dbReference type="Proteomes" id="UP000013165"/>
    </source>
</evidence>
<reference evidence="13 14" key="1">
    <citation type="journal article" date="2013" name="Genome Announc.">
        <title>Genome Sequence of the Polycyclic Aromatic Hydrocarbon-Degrading Bacterium Strain Marinobacter nanhaiticus D15-8WT.</title>
        <authorList>
            <person name="Cui Z."/>
            <person name="Gao W."/>
            <person name="Li Q."/>
            <person name="Xu G."/>
            <person name="Zheng L."/>
        </authorList>
    </citation>
    <scope>NUCLEOTIDE SEQUENCE [LARGE SCALE GENOMIC DNA]</scope>
    <source>
        <strain evidence="13 14">D15-8W</strain>
    </source>
</reference>
<comment type="caution">
    <text evidence="13">The sequence shown here is derived from an EMBL/GenBank/DDBJ whole genome shotgun (WGS) entry which is preliminary data.</text>
</comment>
<evidence type="ECO:0000313" key="13">
    <source>
        <dbReference type="EMBL" id="ENO16710.1"/>
    </source>
</evidence>
<evidence type="ECO:0000259" key="12">
    <source>
        <dbReference type="Pfam" id="PF03544"/>
    </source>
</evidence>
<comment type="similarity">
    <text evidence="2">Belongs to the TonB family.</text>
</comment>
<accession>N6W2F7</accession>
<dbReference type="InterPro" id="IPR006260">
    <property type="entry name" value="TonB/TolA_C"/>
</dbReference>
<organism evidence="13 14">
    <name type="scientific">Marinobacter nanhaiticus D15-8W</name>
    <dbReference type="NCBI Taxonomy" id="626887"/>
    <lineage>
        <taxon>Bacteria</taxon>
        <taxon>Pseudomonadati</taxon>
        <taxon>Pseudomonadota</taxon>
        <taxon>Gammaproteobacteria</taxon>
        <taxon>Pseudomonadales</taxon>
        <taxon>Marinobacteraceae</taxon>
        <taxon>Marinobacter</taxon>
    </lineage>
</organism>
<dbReference type="NCBIfam" id="TIGR01352">
    <property type="entry name" value="tonB_Cterm"/>
    <property type="match status" value="1"/>
</dbReference>
<feature type="compositionally biased region" description="Polar residues" evidence="10">
    <location>
        <begin position="103"/>
        <end position="120"/>
    </location>
</feature>
<evidence type="ECO:0000256" key="3">
    <source>
        <dbReference type="ARBA" id="ARBA00022448"/>
    </source>
</evidence>
<proteinExistence type="inferred from homology"/>
<evidence type="ECO:0000256" key="9">
    <source>
        <dbReference type="ARBA" id="ARBA00023136"/>
    </source>
</evidence>
<evidence type="ECO:0000256" key="10">
    <source>
        <dbReference type="SAM" id="MobiDB-lite"/>
    </source>
</evidence>
<keyword evidence="7" id="KW-0653">Protein transport</keyword>